<reference evidence="9 10" key="1">
    <citation type="submission" date="2016-10" db="EMBL/GenBank/DDBJ databases">
        <authorList>
            <person name="Varghese N."/>
            <person name="Submissions S."/>
        </authorList>
    </citation>
    <scope>NUCLEOTIDE SEQUENCE [LARGE SCALE GENOMIC DNA]</scope>
    <source>
        <strain evidence="9 10">CGMCC 1.3527</strain>
    </source>
</reference>
<evidence type="ECO:0000256" key="2">
    <source>
        <dbReference type="ARBA" id="ARBA00012438"/>
    </source>
</evidence>
<dbReference type="InterPro" id="IPR004358">
    <property type="entry name" value="Sig_transdc_His_kin-like_C"/>
</dbReference>
<feature type="transmembrane region" description="Helical" evidence="7">
    <location>
        <begin position="165"/>
        <end position="190"/>
    </location>
</feature>
<protein>
    <recommendedName>
        <fullName evidence="2">histidine kinase</fullName>
        <ecNumber evidence="2">2.7.13.3</ecNumber>
    </recommendedName>
</protein>
<dbReference type="GO" id="GO:0004673">
    <property type="term" value="F:protein histidine kinase activity"/>
    <property type="evidence" value="ECO:0007669"/>
    <property type="project" value="UniProtKB-EC"/>
</dbReference>
<feature type="transmembrane region" description="Helical" evidence="7">
    <location>
        <begin position="228"/>
        <end position="251"/>
    </location>
</feature>
<dbReference type="PANTHER" id="PTHR44936:SF10">
    <property type="entry name" value="SENSOR PROTEIN RSTB"/>
    <property type="match status" value="1"/>
</dbReference>
<dbReference type="AlphaFoldDB" id="A0A1G7LSM9"/>
<evidence type="ECO:0000256" key="6">
    <source>
        <dbReference type="ARBA" id="ARBA00022840"/>
    </source>
</evidence>
<evidence type="ECO:0000256" key="1">
    <source>
        <dbReference type="ARBA" id="ARBA00000085"/>
    </source>
</evidence>
<keyword evidence="6" id="KW-0067">ATP-binding</keyword>
<dbReference type="InterPro" id="IPR036890">
    <property type="entry name" value="HATPase_C_sf"/>
</dbReference>
<evidence type="ECO:0000256" key="3">
    <source>
        <dbReference type="ARBA" id="ARBA00022679"/>
    </source>
</evidence>
<dbReference type="PROSITE" id="PS50109">
    <property type="entry name" value="HIS_KIN"/>
    <property type="match status" value="1"/>
</dbReference>
<feature type="domain" description="Histidine kinase" evidence="8">
    <location>
        <begin position="378"/>
        <end position="587"/>
    </location>
</feature>
<evidence type="ECO:0000313" key="9">
    <source>
        <dbReference type="EMBL" id="SDF52396.1"/>
    </source>
</evidence>
<dbReference type="SMART" id="SM00387">
    <property type="entry name" value="HATPase_c"/>
    <property type="match status" value="1"/>
</dbReference>
<dbReference type="SUPFAM" id="SSF55874">
    <property type="entry name" value="ATPase domain of HSP90 chaperone/DNA topoisomerase II/histidine kinase"/>
    <property type="match status" value="1"/>
</dbReference>
<feature type="transmembrane region" description="Helical" evidence="7">
    <location>
        <begin position="59"/>
        <end position="81"/>
    </location>
</feature>
<dbReference type="InterPro" id="IPR050980">
    <property type="entry name" value="2C_sensor_his_kinase"/>
</dbReference>
<feature type="transmembrane region" description="Helical" evidence="7">
    <location>
        <begin position="202"/>
        <end position="222"/>
    </location>
</feature>
<proteinExistence type="predicted"/>
<keyword evidence="7" id="KW-0472">Membrane</keyword>
<keyword evidence="10" id="KW-1185">Reference proteome</keyword>
<comment type="catalytic activity">
    <reaction evidence="1">
        <text>ATP + protein L-histidine = ADP + protein N-phospho-L-histidine.</text>
        <dbReference type="EC" id="2.7.13.3"/>
    </reaction>
</comment>
<dbReference type="InterPro" id="IPR005467">
    <property type="entry name" value="His_kinase_dom"/>
</dbReference>
<gene>
    <name evidence="9" type="ORF">SAMN04488067_10591</name>
</gene>
<evidence type="ECO:0000313" key="10">
    <source>
        <dbReference type="Proteomes" id="UP000324020"/>
    </source>
</evidence>
<sequence>MESVYLNATTVAEHTIIYSQIPSMTDVYLTVIGSSLLFIGAIFCITAAISWYRIQSPSVGLFAALAASAGIGATALSIGVLTEQPVVVLLTAIIIGLFLPIPWIIFCFDYVGRESLVSLRVAGVISLPSVVGLFSTLIIFGERLLPWFTLPFQSDTSLLATTLTSILNLIQFFGLLYAGGVMLVGTGLILQTFQRYLHLDSTTGVMLGTFGTIPWIAILFGLQLQPASFLVFITTVAIGFGLGSVSGVALVGPYPLFNRVPTAGNVGPKTVVDELAEMIIVTDGDGTVVELNDAAESSVNSVGTSIGQSVDSLFDASLEELDQKQVISLHSKSGRRLFEPTVSEVTDQHGQPLGYAIVLRDETIRMTRQRRLDVLNRILRHNVRNSMNVIVGHAEMIQNRAEDESVRSSADLIGERGDELVEISQSARDTEEILNLEAESHQRTSFGPVIQTVLESVRTKYEGEFQYDDPDDIVVPMTEGAIEAVLQELVENAIKHNDDDDPSVTIEARYEPDELYPIKISVIDNGPGIPELERQVIESGDETSLDHASGVGLWIIRWISTSAGGKLSIADRDPHGSIVSLSLPSADEVEPNA</sequence>
<dbReference type="EC" id="2.7.13.3" evidence="2"/>
<keyword evidence="4" id="KW-0547">Nucleotide-binding</keyword>
<evidence type="ECO:0000256" key="4">
    <source>
        <dbReference type="ARBA" id="ARBA00022741"/>
    </source>
</evidence>
<dbReference type="Proteomes" id="UP000324020">
    <property type="component" value="Unassembled WGS sequence"/>
</dbReference>
<feature type="transmembrane region" description="Helical" evidence="7">
    <location>
        <begin position="27"/>
        <end position="52"/>
    </location>
</feature>
<dbReference type="EMBL" id="FNBO01000005">
    <property type="protein sequence ID" value="SDF52396.1"/>
    <property type="molecule type" value="Genomic_DNA"/>
</dbReference>
<dbReference type="PANTHER" id="PTHR44936">
    <property type="entry name" value="SENSOR PROTEIN CREC"/>
    <property type="match status" value="1"/>
</dbReference>
<dbReference type="CDD" id="cd00075">
    <property type="entry name" value="HATPase"/>
    <property type="match status" value="1"/>
</dbReference>
<evidence type="ECO:0000256" key="7">
    <source>
        <dbReference type="SAM" id="Phobius"/>
    </source>
</evidence>
<keyword evidence="7" id="KW-1133">Transmembrane helix</keyword>
<feature type="transmembrane region" description="Helical" evidence="7">
    <location>
        <begin position="87"/>
        <end position="111"/>
    </location>
</feature>
<dbReference type="PRINTS" id="PR00344">
    <property type="entry name" value="BCTRLSENSOR"/>
</dbReference>
<dbReference type="Gene3D" id="3.30.450.20">
    <property type="entry name" value="PAS domain"/>
    <property type="match status" value="1"/>
</dbReference>
<keyword evidence="7" id="KW-0812">Transmembrane</keyword>
<feature type="transmembrane region" description="Helical" evidence="7">
    <location>
        <begin position="123"/>
        <end position="145"/>
    </location>
</feature>
<name>A0A1G7LSM9_9EURY</name>
<accession>A0A1G7LSM9</accession>
<organism evidence="9 10">
    <name type="scientific">Halorubrum xinjiangense</name>
    <dbReference type="NCBI Taxonomy" id="261291"/>
    <lineage>
        <taxon>Archaea</taxon>
        <taxon>Methanobacteriati</taxon>
        <taxon>Methanobacteriota</taxon>
        <taxon>Stenosarchaea group</taxon>
        <taxon>Halobacteria</taxon>
        <taxon>Halobacteriales</taxon>
        <taxon>Haloferacaceae</taxon>
        <taxon>Halorubrum</taxon>
    </lineage>
</organism>
<dbReference type="Gene3D" id="3.30.565.10">
    <property type="entry name" value="Histidine kinase-like ATPase, C-terminal domain"/>
    <property type="match status" value="1"/>
</dbReference>
<evidence type="ECO:0000259" key="8">
    <source>
        <dbReference type="PROSITE" id="PS50109"/>
    </source>
</evidence>
<evidence type="ECO:0000256" key="5">
    <source>
        <dbReference type="ARBA" id="ARBA00022777"/>
    </source>
</evidence>
<keyword evidence="3" id="KW-0808">Transferase</keyword>
<dbReference type="GO" id="GO:0005524">
    <property type="term" value="F:ATP binding"/>
    <property type="evidence" value="ECO:0007669"/>
    <property type="project" value="UniProtKB-KW"/>
</dbReference>
<dbReference type="InterPro" id="IPR003594">
    <property type="entry name" value="HATPase_dom"/>
</dbReference>
<keyword evidence="5 9" id="KW-0418">Kinase</keyword>
<dbReference type="Pfam" id="PF02518">
    <property type="entry name" value="HATPase_c"/>
    <property type="match status" value="1"/>
</dbReference>